<dbReference type="InterPro" id="IPR038250">
    <property type="entry name" value="TGT_C2_sf"/>
</dbReference>
<name>A0A554MW68_9EURY</name>
<evidence type="ECO:0000313" key="4">
    <source>
        <dbReference type="EMBL" id="TSD09353.1"/>
    </source>
</evidence>
<dbReference type="EMBL" id="QMDX01000013">
    <property type="protein sequence ID" value="TSD09353.1"/>
    <property type="molecule type" value="Genomic_DNA"/>
</dbReference>
<dbReference type="Pfam" id="PF01472">
    <property type="entry name" value="PUA"/>
    <property type="match status" value="1"/>
</dbReference>
<gene>
    <name evidence="4" type="ORF">DP107_15685</name>
</gene>
<dbReference type="CDD" id="cd21149">
    <property type="entry name" value="PUA_archaeosine_TGT"/>
    <property type="match status" value="1"/>
</dbReference>
<protein>
    <submittedName>
        <fullName evidence="4">Uncharacterized protein</fullName>
    </submittedName>
</protein>
<dbReference type="Gene3D" id="3.10.450.90">
    <property type="entry name" value="ArcTGT, C2 domain"/>
    <property type="match status" value="1"/>
</dbReference>
<proteinExistence type="predicted"/>
<feature type="domain" description="tRNA-guanine transglycosylase patch-forming" evidence="3">
    <location>
        <begin position="34"/>
        <end position="98"/>
    </location>
</feature>
<evidence type="ECO:0000256" key="1">
    <source>
        <dbReference type="SAM" id="MobiDB-lite"/>
    </source>
</evidence>
<dbReference type="AlphaFoldDB" id="A0A554MW68"/>
<reference evidence="4 5" key="1">
    <citation type="submission" date="2018-06" db="EMBL/GenBank/DDBJ databases">
        <title>Natronomonas sp. F16-60 a new haloarchaeon isolated from a solar saltern of Isla Cristina, Huelva, Spain.</title>
        <authorList>
            <person name="Duran-Viseras A."/>
            <person name="Sanchez-Porro C."/>
            <person name="Ventosa A."/>
        </authorList>
    </citation>
    <scope>NUCLEOTIDE SEQUENCE [LARGE SCALE GENOMIC DNA]</scope>
    <source>
        <strain evidence="4 5">F16-60</strain>
    </source>
</reference>
<dbReference type="InterPro" id="IPR015947">
    <property type="entry name" value="PUA-like_sf"/>
</dbReference>
<dbReference type="SUPFAM" id="SSF88802">
    <property type="entry name" value="Pre-PUA domain"/>
    <property type="match status" value="1"/>
</dbReference>
<accession>A0A554MW68</accession>
<dbReference type="InterPro" id="IPR029402">
    <property type="entry name" value="TGT_C2"/>
</dbReference>
<evidence type="ECO:0000313" key="5">
    <source>
        <dbReference type="Proteomes" id="UP000319894"/>
    </source>
</evidence>
<comment type="caution">
    <text evidence="4">The sequence shown here is derived from an EMBL/GenBank/DDBJ whole genome shotgun (WGS) entry which is preliminary data.</text>
</comment>
<dbReference type="GO" id="GO:0003723">
    <property type="term" value="F:RNA binding"/>
    <property type="evidence" value="ECO:0007669"/>
    <property type="project" value="InterPro"/>
</dbReference>
<evidence type="ECO:0000259" key="2">
    <source>
        <dbReference type="Pfam" id="PF01472"/>
    </source>
</evidence>
<dbReference type="SUPFAM" id="SSF88697">
    <property type="entry name" value="PUA domain-like"/>
    <property type="match status" value="1"/>
</dbReference>
<organism evidence="4 5">
    <name type="scientific">Haloglomus irregulare</name>
    <dbReference type="NCBI Taxonomy" id="2234134"/>
    <lineage>
        <taxon>Archaea</taxon>
        <taxon>Methanobacteriati</taxon>
        <taxon>Methanobacteriota</taxon>
        <taxon>Stenosarchaea group</taxon>
        <taxon>Halobacteria</taxon>
        <taxon>Halobacteriales</taxon>
        <taxon>Natronomonadaceae</taxon>
        <taxon>Haloglomus</taxon>
    </lineage>
</organism>
<dbReference type="InterPro" id="IPR036974">
    <property type="entry name" value="PUA_sf"/>
</dbReference>
<dbReference type="Proteomes" id="UP000319894">
    <property type="component" value="Unassembled WGS sequence"/>
</dbReference>
<feature type="region of interest" description="Disordered" evidence="1">
    <location>
        <begin position="1"/>
        <end position="26"/>
    </location>
</feature>
<evidence type="ECO:0000259" key="3">
    <source>
        <dbReference type="Pfam" id="PF14810"/>
    </source>
</evidence>
<dbReference type="Gene3D" id="2.30.130.10">
    <property type="entry name" value="PUA domain"/>
    <property type="match status" value="2"/>
</dbReference>
<feature type="domain" description="PUA" evidence="2">
    <location>
        <begin position="104"/>
        <end position="154"/>
    </location>
</feature>
<dbReference type="Pfam" id="PF14810">
    <property type="entry name" value="TGT_C2"/>
    <property type="match status" value="1"/>
</dbReference>
<sequence>MTEDAEADDGAGPAVHPDDRVGVDSPITDGELARLRAIAAYQFGDGAEGLFTGAEGVQRTSSGRPRQVADADGARLVSFGTDGRFTLGVAGGRRLQALAAPANRVAVNAESVPFVAEERNAFAKFVVGVDPDIRPGDEVLVVHGGATVGEGVALGGDDAPAETGAGTAERLLAVGRAELPASGMTDFETGMAVKIRDGTES</sequence>
<dbReference type="RefSeq" id="WP_144263088.1">
    <property type="nucleotide sequence ID" value="NZ_QMDX01000013.1"/>
</dbReference>
<keyword evidence="5" id="KW-1185">Reference proteome</keyword>
<dbReference type="PROSITE" id="PS50890">
    <property type="entry name" value="PUA"/>
    <property type="match status" value="1"/>
</dbReference>
<dbReference type="InterPro" id="IPR002478">
    <property type="entry name" value="PUA"/>
</dbReference>
<dbReference type="InParanoid" id="A0A554MW68"/>